<evidence type="ECO:0000256" key="2">
    <source>
        <dbReference type="ARBA" id="ARBA00022746"/>
    </source>
</evidence>
<comment type="pathway">
    <text evidence="1 4">Carotenoid biosynthesis.</text>
</comment>
<evidence type="ECO:0000256" key="5">
    <source>
        <dbReference type="SAM" id="SignalP"/>
    </source>
</evidence>
<dbReference type="InterPro" id="IPR002937">
    <property type="entry name" value="Amino_oxidase"/>
</dbReference>
<dbReference type="Pfam" id="PF01593">
    <property type="entry name" value="Amino_oxidase"/>
    <property type="match status" value="1"/>
</dbReference>
<keyword evidence="8" id="KW-1185">Reference proteome</keyword>
<comment type="similarity">
    <text evidence="4">Belongs to the carotenoid/retinoid oxidoreductase family.</text>
</comment>
<accession>A0A2M8WTC3</accession>
<protein>
    <submittedName>
        <fullName evidence="7">Phytoene desaturase</fullName>
    </submittedName>
</protein>
<keyword evidence="3 4" id="KW-0560">Oxidoreductase</keyword>
<organism evidence="7 8">
    <name type="scientific">Luteimicrobium subarcticum</name>
    <dbReference type="NCBI Taxonomy" id="620910"/>
    <lineage>
        <taxon>Bacteria</taxon>
        <taxon>Bacillati</taxon>
        <taxon>Actinomycetota</taxon>
        <taxon>Actinomycetes</taxon>
        <taxon>Micrococcales</taxon>
        <taxon>Luteimicrobium</taxon>
    </lineage>
</organism>
<feature type="signal peptide" evidence="5">
    <location>
        <begin position="1"/>
        <end position="17"/>
    </location>
</feature>
<dbReference type="Gene3D" id="3.50.50.60">
    <property type="entry name" value="FAD/NAD(P)-binding domain"/>
    <property type="match status" value="2"/>
</dbReference>
<keyword evidence="2 4" id="KW-0125">Carotenoid biosynthesis</keyword>
<evidence type="ECO:0000256" key="3">
    <source>
        <dbReference type="ARBA" id="ARBA00023002"/>
    </source>
</evidence>
<evidence type="ECO:0000256" key="4">
    <source>
        <dbReference type="RuleBase" id="RU362075"/>
    </source>
</evidence>
<dbReference type="Proteomes" id="UP000231586">
    <property type="component" value="Unassembled WGS sequence"/>
</dbReference>
<dbReference type="PRINTS" id="PR00419">
    <property type="entry name" value="ADXRDTASE"/>
</dbReference>
<proteinExistence type="inferred from homology"/>
<dbReference type="PANTHER" id="PTHR43734:SF1">
    <property type="entry name" value="PHYTOENE DESATURASE"/>
    <property type="match status" value="1"/>
</dbReference>
<dbReference type="AlphaFoldDB" id="A0A2M8WTC3"/>
<dbReference type="GO" id="GO:0016491">
    <property type="term" value="F:oxidoreductase activity"/>
    <property type="evidence" value="ECO:0007669"/>
    <property type="project" value="UniProtKB-KW"/>
</dbReference>
<gene>
    <name evidence="7" type="ORF">CLV34_1670</name>
</gene>
<keyword evidence="5" id="KW-0732">Signal</keyword>
<dbReference type="PANTHER" id="PTHR43734">
    <property type="entry name" value="PHYTOENE DESATURASE"/>
    <property type="match status" value="1"/>
</dbReference>
<dbReference type="OrthoDB" id="9774675at2"/>
<dbReference type="NCBIfam" id="TIGR02734">
    <property type="entry name" value="crtI_fam"/>
    <property type="match status" value="1"/>
</dbReference>
<feature type="chain" id="PRO_5039434334" evidence="5">
    <location>
        <begin position="18"/>
        <end position="537"/>
    </location>
</feature>
<evidence type="ECO:0000256" key="1">
    <source>
        <dbReference type="ARBA" id="ARBA00004829"/>
    </source>
</evidence>
<feature type="domain" description="Amine oxidase" evidence="6">
    <location>
        <begin position="11"/>
        <end position="516"/>
    </location>
</feature>
<reference evidence="7 8" key="1">
    <citation type="submission" date="2017-11" db="EMBL/GenBank/DDBJ databases">
        <title>Genomic Encyclopedia of Archaeal and Bacterial Type Strains, Phase II (KMG-II): From Individual Species to Whole Genera.</title>
        <authorList>
            <person name="Goeker M."/>
        </authorList>
    </citation>
    <scope>NUCLEOTIDE SEQUENCE [LARGE SCALE GENOMIC DNA]</scope>
    <source>
        <strain evidence="7 8">DSM 22413</strain>
    </source>
</reference>
<dbReference type="RefSeq" id="WP_100349925.1">
    <property type="nucleotide sequence ID" value="NZ_PGTZ01000007.1"/>
</dbReference>
<name>A0A2M8WTC3_9MICO</name>
<evidence type="ECO:0000313" key="8">
    <source>
        <dbReference type="Proteomes" id="UP000231586"/>
    </source>
</evidence>
<dbReference type="EMBL" id="PGTZ01000007">
    <property type="protein sequence ID" value="PJI94183.1"/>
    <property type="molecule type" value="Genomic_DNA"/>
</dbReference>
<dbReference type="SUPFAM" id="SSF51905">
    <property type="entry name" value="FAD/NAD(P)-binding domain"/>
    <property type="match status" value="1"/>
</dbReference>
<dbReference type="GO" id="GO:0016117">
    <property type="term" value="P:carotenoid biosynthetic process"/>
    <property type="evidence" value="ECO:0007669"/>
    <property type="project" value="UniProtKB-KW"/>
</dbReference>
<evidence type="ECO:0000259" key="6">
    <source>
        <dbReference type="Pfam" id="PF01593"/>
    </source>
</evidence>
<sequence>MSRVVVVGAGIAGLASAALLARDGHQVTVLERNDHVGGRVATWHEDGFTFDLGPSWYLMPEVFERFFARLGTSVDAELDLVPLPTAYRVFLEDGARLEITDEVEATRALFEARDPGAGAALDAYLASASDTYRLALDRFLYTDFAGAAAWRDLARGLGPRALGRLVRLATTSLWDRTAHATRDHGLRQVLAYPAVFLGASPYEAPALYHLMSHLDLVEGVRYPMGGFSTITDAVARLAVAAGAEIRTGCEVEQVLVDDVGRARRSRRPVRRSRGAVRGVRCRDVRSPAAGAEEVPADVVVAAGDLHHTETRLLEPQWQTYPEPWWAGRDPGPGAVLLCLGVRGEVDALAHHNLFFTQDWQANFDAVFGPGHRMPDPASVYVCRPSATDPGVAPDGHENLFVLVPVPPDVTLTPDDPRVRALADRVVRQIDRWAGVPFLAERVVVRHVLTPSSFAETLHSWSGGALGPAHTLRQSAMLRARGASARVDGLVYAGGSTIPGVGLPMCLISAELAAARVGRIVGAVTEDSVRSGTERGAV</sequence>
<dbReference type="InterPro" id="IPR014105">
    <property type="entry name" value="Carotenoid/retinoid_OxRdtase"/>
</dbReference>
<evidence type="ECO:0000313" key="7">
    <source>
        <dbReference type="EMBL" id="PJI94183.1"/>
    </source>
</evidence>
<comment type="caution">
    <text evidence="7">The sequence shown here is derived from an EMBL/GenBank/DDBJ whole genome shotgun (WGS) entry which is preliminary data.</text>
</comment>
<dbReference type="InterPro" id="IPR036188">
    <property type="entry name" value="FAD/NAD-bd_sf"/>
</dbReference>